<feature type="transmembrane region" description="Helical" evidence="2">
    <location>
        <begin position="204"/>
        <end position="223"/>
    </location>
</feature>
<feature type="region of interest" description="Disordered" evidence="1">
    <location>
        <begin position="269"/>
        <end position="289"/>
    </location>
</feature>
<dbReference type="STRING" id="1076256.A0A2H3BZ60"/>
<reference evidence="4" key="1">
    <citation type="journal article" date="2017" name="Nat. Ecol. Evol.">
        <title>Genome expansion and lineage-specific genetic innovations in the forest pathogenic fungi Armillaria.</title>
        <authorList>
            <person name="Sipos G."/>
            <person name="Prasanna A.N."/>
            <person name="Walter M.C."/>
            <person name="O'Connor E."/>
            <person name="Balint B."/>
            <person name="Krizsan K."/>
            <person name="Kiss B."/>
            <person name="Hess J."/>
            <person name="Varga T."/>
            <person name="Slot J."/>
            <person name="Riley R."/>
            <person name="Boka B."/>
            <person name="Rigling D."/>
            <person name="Barry K."/>
            <person name="Lee J."/>
            <person name="Mihaltcheva S."/>
            <person name="LaButti K."/>
            <person name="Lipzen A."/>
            <person name="Waldron R."/>
            <person name="Moloney N.M."/>
            <person name="Sperisen C."/>
            <person name="Kredics L."/>
            <person name="Vagvoelgyi C."/>
            <person name="Patrignani A."/>
            <person name="Fitzpatrick D."/>
            <person name="Nagy I."/>
            <person name="Doyle S."/>
            <person name="Anderson J.B."/>
            <person name="Grigoriev I.V."/>
            <person name="Gueldener U."/>
            <person name="Muensterkoetter M."/>
            <person name="Nagy L.G."/>
        </authorList>
    </citation>
    <scope>NUCLEOTIDE SEQUENCE [LARGE SCALE GENOMIC DNA]</scope>
    <source>
        <strain evidence="4">28-4</strain>
    </source>
</reference>
<dbReference type="EMBL" id="KZ293422">
    <property type="protein sequence ID" value="PBK72262.1"/>
    <property type="molecule type" value="Genomic_DNA"/>
</dbReference>
<keyword evidence="2" id="KW-1133">Transmembrane helix</keyword>
<dbReference type="Proteomes" id="UP000218334">
    <property type="component" value="Unassembled WGS sequence"/>
</dbReference>
<feature type="compositionally biased region" description="Basic and acidic residues" evidence="1">
    <location>
        <begin position="316"/>
        <end position="331"/>
    </location>
</feature>
<name>A0A2H3BZ60_9AGAR</name>
<feature type="transmembrane region" description="Helical" evidence="2">
    <location>
        <begin position="126"/>
        <end position="144"/>
    </location>
</feature>
<proteinExistence type="predicted"/>
<sequence>MRPPSFSYLTMSESTVENLSMETVLRLGTIAICIYDYVRTLPAEYKFWRDKGPQIRPNLVLFVLIRYISIAVLIVSNVGYFSHSFGEKSCQRYYMVPVVLKALQMTVCQFILGLRTYSISRRSQRIKIFLIVVTVIITLLEWFTNLYGRVMIRTDGNCTSGNDPSKLVNWTFYIWAMLYDMTTLGLSTYFLVKAGGSGLSSMTGLVRAMIVDGLGYIALLTITNTLNLILYRASSLSAQAAAATLGIAFTWIMSQNILIKTRDAGMRSYKNHQPSSGRTPYSRSDDQSPAAVAVTTKGIELEVQVTINREQDADDAGVKWDDSRSDVESQKMTKLTR</sequence>
<feature type="transmembrane region" description="Helical" evidence="2">
    <location>
        <begin position="59"/>
        <end position="81"/>
    </location>
</feature>
<feature type="transmembrane region" description="Helical" evidence="2">
    <location>
        <begin position="229"/>
        <end position="252"/>
    </location>
</feature>
<evidence type="ECO:0000256" key="1">
    <source>
        <dbReference type="SAM" id="MobiDB-lite"/>
    </source>
</evidence>
<accession>A0A2H3BZ60</accession>
<evidence type="ECO:0000256" key="2">
    <source>
        <dbReference type="SAM" id="Phobius"/>
    </source>
</evidence>
<feature type="compositionally biased region" description="Polar residues" evidence="1">
    <location>
        <begin position="271"/>
        <end position="282"/>
    </location>
</feature>
<keyword evidence="2" id="KW-0472">Membrane</keyword>
<organism evidence="3 4">
    <name type="scientific">Armillaria solidipes</name>
    <dbReference type="NCBI Taxonomy" id="1076256"/>
    <lineage>
        <taxon>Eukaryota</taxon>
        <taxon>Fungi</taxon>
        <taxon>Dikarya</taxon>
        <taxon>Basidiomycota</taxon>
        <taxon>Agaricomycotina</taxon>
        <taxon>Agaricomycetes</taxon>
        <taxon>Agaricomycetidae</taxon>
        <taxon>Agaricales</taxon>
        <taxon>Marasmiineae</taxon>
        <taxon>Physalacriaceae</taxon>
        <taxon>Armillaria</taxon>
    </lineage>
</organism>
<feature type="region of interest" description="Disordered" evidence="1">
    <location>
        <begin position="314"/>
        <end position="337"/>
    </location>
</feature>
<dbReference type="AlphaFoldDB" id="A0A2H3BZ60"/>
<protein>
    <submittedName>
        <fullName evidence="3">Uncharacterized protein</fullName>
    </submittedName>
</protein>
<gene>
    <name evidence="3" type="ORF">ARMSODRAFT_749031</name>
</gene>
<feature type="transmembrane region" description="Helical" evidence="2">
    <location>
        <begin position="93"/>
        <end position="114"/>
    </location>
</feature>
<evidence type="ECO:0000313" key="4">
    <source>
        <dbReference type="Proteomes" id="UP000218334"/>
    </source>
</evidence>
<feature type="transmembrane region" description="Helical" evidence="2">
    <location>
        <begin position="172"/>
        <end position="192"/>
    </location>
</feature>
<keyword evidence="2" id="KW-0812">Transmembrane</keyword>
<evidence type="ECO:0000313" key="3">
    <source>
        <dbReference type="EMBL" id="PBK72262.1"/>
    </source>
</evidence>
<keyword evidence="4" id="KW-1185">Reference proteome</keyword>